<dbReference type="Pfam" id="PF00665">
    <property type="entry name" value="rve"/>
    <property type="match status" value="1"/>
</dbReference>
<dbReference type="EMBL" id="FOSL01000053">
    <property type="protein sequence ID" value="SFL19502.1"/>
    <property type="molecule type" value="Genomic_DNA"/>
</dbReference>
<dbReference type="GO" id="GO:0003676">
    <property type="term" value="F:nucleic acid binding"/>
    <property type="evidence" value="ECO:0007669"/>
    <property type="project" value="InterPro"/>
</dbReference>
<dbReference type="Proteomes" id="UP000323300">
    <property type="component" value="Unassembled WGS sequence"/>
</dbReference>
<evidence type="ECO:0000313" key="2">
    <source>
        <dbReference type="EMBL" id="SFL19502.1"/>
    </source>
</evidence>
<dbReference type="PANTHER" id="PTHR47515:SF2">
    <property type="entry name" value="INTEGRASE CORE DOMAIN PROTEIN"/>
    <property type="match status" value="1"/>
</dbReference>
<evidence type="ECO:0000259" key="1">
    <source>
        <dbReference type="PROSITE" id="PS50994"/>
    </source>
</evidence>
<reference evidence="2 3" key="1">
    <citation type="submission" date="2016-10" db="EMBL/GenBank/DDBJ databases">
        <authorList>
            <person name="Varghese N."/>
            <person name="Submissions S."/>
        </authorList>
    </citation>
    <scope>NUCLEOTIDE SEQUENCE [LARGE SCALE GENOMIC DNA]</scope>
    <source>
        <strain evidence="2 3">DSM 21822</strain>
    </source>
</reference>
<dbReference type="PANTHER" id="PTHR47515">
    <property type="entry name" value="LOW CALCIUM RESPONSE LOCUS PROTEIN T"/>
    <property type="match status" value="1"/>
</dbReference>
<dbReference type="InterPro" id="IPR001584">
    <property type="entry name" value="Integrase_cat-core"/>
</dbReference>
<accession>A0A1I4FNN7</accession>
<evidence type="ECO:0000313" key="3">
    <source>
        <dbReference type="Proteomes" id="UP000323300"/>
    </source>
</evidence>
<gene>
    <name evidence="2" type="ORF">SAMN04488498_1534</name>
</gene>
<proteinExistence type="predicted"/>
<dbReference type="Gene3D" id="3.30.420.10">
    <property type="entry name" value="Ribonuclease H-like superfamily/Ribonuclease H"/>
    <property type="match status" value="1"/>
</dbReference>
<dbReference type="PROSITE" id="PS50994">
    <property type="entry name" value="INTEGRASE"/>
    <property type="match status" value="1"/>
</dbReference>
<organism evidence="2 3">
    <name type="scientific">Neomesorhizobium albiziae</name>
    <dbReference type="NCBI Taxonomy" id="335020"/>
    <lineage>
        <taxon>Bacteria</taxon>
        <taxon>Pseudomonadati</taxon>
        <taxon>Pseudomonadota</taxon>
        <taxon>Alphaproteobacteria</taxon>
        <taxon>Hyphomicrobiales</taxon>
        <taxon>Phyllobacteriaceae</taxon>
        <taxon>Neomesorhizobium</taxon>
    </lineage>
</organism>
<dbReference type="InterPro" id="IPR012337">
    <property type="entry name" value="RNaseH-like_sf"/>
</dbReference>
<sequence>MDDQLARGKKLRVLTVVDTYSRYVPMLDPRFSYCGEDVVATLERVCSTIGYPKTIRLDQGSEFVASDLDL</sequence>
<protein>
    <submittedName>
        <fullName evidence="2">Integrase core domain-containing protein</fullName>
    </submittedName>
</protein>
<feature type="domain" description="Integrase catalytic" evidence="1">
    <location>
        <begin position="1"/>
        <end position="70"/>
    </location>
</feature>
<dbReference type="SUPFAM" id="SSF53098">
    <property type="entry name" value="Ribonuclease H-like"/>
    <property type="match status" value="1"/>
</dbReference>
<keyword evidence="3" id="KW-1185">Reference proteome</keyword>
<dbReference type="AlphaFoldDB" id="A0A1I4FNN7"/>
<dbReference type="InterPro" id="IPR036397">
    <property type="entry name" value="RNaseH_sf"/>
</dbReference>
<dbReference type="GO" id="GO:0015074">
    <property type="term" value="P:DNA integration"/>
    <property type="evidence" value="ECO:0007669"/>
    <property type="project" value="InterPro"/>
</dbReference>
<name>A0A1I4FNN7_9HYPH</name>